<evidence type="ECO:0000313" key="2">
    <source>
        <dbReference type="Proteomes" id="UP000029079"/>
    </source>
</evidence>
<evidence type="ECO:0008006" key="3">
    <source>
        <dbReference type="Google" id="ProtNLM"/>
    </source>
</evidence>
<dbReference type="KEGG" id="wct:WS74_0816"/>
<reference evidence="1 2" key="1">
    <citation type="journal article" date="2014" name="Genome Announc.">
        <title>Complete Genome Sequences of Fish Pathogenic Weissella ceti Strains WS74 and WS105.</title>
        <authorList>
            <person name="Figueiredo H.C."/>
            <person name="Leal C.A."/>
            <person name="Dorella F.A."/>
            <person name="Carvalho A.F."/>
            <person name="Soares S.C."/>
            <person name="Pereira F.L."/>
            <person name="Azevedo V.A."/>
        </authorList>
    </citation>
    <scope>NUCLEOTIDE SEQUENCE [LARGE SCALE GENOMIC DNA]</scope>
    <source>
        <strain evidence="1 2">WS74</strain>
    </source>
</reference>
<protein>
    <recommendedName>
        <fullName evidence="3">Phage head-tail adaptor</fullName>
    </recommendedName>
</protein>
<dbReference type="STRING" id="759620.WS105_0615"/>
<evidence type="ECO:0000313" key="1">
    <source>
        <dbReference type="EMBL" id="AIM63068.1"/>
    </source>
</evidence>
<gene>
    <name evidence="1" type="ORF">WS74_0816</name>
</gene>
<dbReference type="Proteomes" id="UP000029079">
    <property type="component" value="Chromosome"/>
</dbReference>
<dbReference type="AlphaFoldDB" id="A0A088GG34"/>
<dbReference type="Pfam" id="PF05521">
    <property type="entry name" value="Phage_HCP"/>
    <property type="match status" value="1"/>
</dbReference>
<name>A0A088GG34_9LACO</name>
<dbReference type="InterPro" id="IPR008767">
    <property type="entry name" value="Phage_SPP1_head-tail_adaptor"/>
</dbReference>
<proteinExistence type="predicted"/>
<dbReference type="InterPro" id="IPR038666">
    <property type="entry name" value="SSP1_head-tail_sf"/>
</dbReference>
<organism evidence="1 2">
    <name type="scientific">Weissella ceti</name>
    <dbReference type="NCBI Taxonomy" id="759620"/>
    <lineage>
        <taxon>Bacteria</taxon>
        <taxon>Bacillati</taxon>
        <taxon>Bacillota</taxon>
        <taxon>Bacilli</taxon>
        <taxon>Lactobacillales</taxon>
        <taxon>Lactobacillaceae</taxon>
        <taxon>Weissella</taxon>
    </lineage>
</organism>
<dbReference type="Gene3D" id="2.40.10.270">
    <property type="entry name" value="Bacteriophage SPP1 head-tail adaptor protein"/>
    <property type="match status" value="1"/>
</dbReference>
<reference evidence="2" key="2">
    <citation type="submission" date="2014-08" db="EMBL/GenBank/DDBJ databases">
        <title>Complete genome of Weissella ceti strain WS74 isolated from diseased rainbow trout in Brazil.</title>
        <authorList>
            <person name="Figueiredo H.C.P."/>
            <person name="Leal C.A.G."/>
            <person name="Pereira F.L."/>
            <person name="Soares S.C."/>
            <person name="Dorella F.A."/>
            <person name="Carvalho A.F."/>
            <person name="Azevedo V.A.C."/>
        </authorList>
    </citation>
    <scope>NUCLEOTIDE SEQUENCE [LARGE SCALE GENOMIC DNA]</scope>
    <source>
        <strain evidence="2">WS74</strain>
    </source>
</reference>
<sequence>MFDTQLFILQKKQQTPDGIGGFSHDWQNSGELLAYLDLIAGSNQPSIQNASIEGSTHILIVPDVPEHNVTDQMRIVDTANRWYTITYVDNPMGQNDHLEIYVTFGGLLDGV</sequence>
<keyword evidence="2" id="KW-1185">Reference proteome</keyword>
<dbReference type="EMBL" id="CP009223">
    <property type="protein sequence ID" value="AIM63068.1"/>
    <property type="molecule type" value="Genomic_DNA"/>
</dbReference>
<accession>A0A088GG34</accession>